<dbReference type="OrthoDB" id="9780932at2"/>
<accession>A0A516KLI4</accession>
<organism evidence="3 4">
    <name type="scientific">Radiobacillus deserti</name>
    <dbReference type="NCBI Taxonomy" id="2594883"/>
    <lineage>
        <taxon>Bacteria</taxon>
        <taxon>Bacillati</taxon>
        <taxon>Bacillota</taxon>
        <taxon>Bacilli</taxon>
        <taxon>Bacillales</taxon>
        <taxon>Bacillaceae</taxon>
        <taxon>Radiobacillus</taxon>
    </lineage>
</organism>
<proteinExistence type="inferred from homology"/>
<feature type="domain" description="AB hydrolase-1" evidence="2">
    <location>
        <begin position="8"/>
        <end position="242"/>
    </location>
</feature>
<evidence type="ECO:0000259" key="2">
    <source>
        <dbReference type="Pfam" id="PF00561"/>
    </source>
</evidence>
<comment type="similarity">
    <text evidence="1">Belongs to the AB hydrolase superfamily.</text>
</comment>
<dbReference type="AlphaFoldDB" id="A0A516KLI4"/>
<protein>
    <submittedName>
        <fullName evidence="3">Alpha/beta hydrolase</fullName>
    </submittedName>
</protein>
<keyword evidence="4" id="KW-1185">Reference proteome</keyword>
<evidence type="ECO:0000313" key="4">
    <source>
        <dbReference type="Proteomes" id="UP000315215"/>
    </source>
</evidence>
<dbReference type="EMBL" id="CP041666">
    <property type="protein sequence ID" value="QDP42263.1"/>
    <property type="molecule type" value="Genomic_DNA"/>
</dbReference>
<sequence>MRGKGKQPIIFASGFGCDQTVWNHVSDSFEEDYQIILFDYVGLGKSDLSAFNSTKYSHLSGYVQDVLDICSTLEVKNAIFVGHSVSGMIGVLASLQKPEYFSDLIMIGPSPRYLNDPPEYYGGFEKQDLLDLVNMMEKNYIGWANMFSSTLLNTSDRKDVANELEDRFCSTDPAITQAFANACFFADNRKDLPLVTVPSHILQCSEDVIAPRNVGEYLIEHLPNSTISFMNAVGHCPHMTDPEETVSVIRAYLCGKTKNDRQYLGEPNNG</sequence>
<dbReference type="GO" id="GO:0016787">
    <property type="term" value="F:hydrolase activity"/>
    <property type="evidence" value="ECO:0007669"/>
    <property type="project" value="UniProtKB-KW"/>
</dbReference>
<dbReference type="Gene3D" id="3.40.50.1820">
    <property type="entry name" value="alpha/beta hydrolase"/>
    <property type="match status" value="1"/>
</dbReference>
<dbReference type="Pfam" id="PF00561">
    <property type="entry name" value="Abhydrolase_1"/>
    <property type="match status" value="1"/>
</dbReference>
<reference evidence="3 4" key="1">
    <citation type="submission" date="2019-07" db="EMBL/GenBank/DDBJ databases">
        <authorList>
            <person name="Li J."/>
        </authorList>
    </citation>
    <scope>NUCLEOTIDE SEQUENCE [LARGE SCALE GENOMIC DNA]</scope>
    <source>
        <strain evidence="3 4">TKL69</strain>
    </source>
</reference>
<evidence type="ECO:0000256" key="1">
    <source>
        <dbReference type="ARBA" id="ARBA00008645"/>
    </source>
</evidence>
<keyword evidence="3" id="KW-0378">Hydrolase</keyword>
<name>A0A516KLI4_9BACI</name>
<dbReference type="Proteomes" id="UP000315215">
    <property type="component" value="Chromosome"/>
</dbReference>
<dbReference type="PROSITE" id="PS51257">
    <property type="entry name" value="PROKAR_LIPOPROTEIN"/>
    <property type="match status" value="1"/>
</dbReference>
<dbReference type="SUPFAM" id="SSF53474">
    <property type="entry name" value="alpha/beta-Hydrolases"/>
    <property type="match status" value="1"/>
</dbReference>
<evidence type="ECO:0000313" key="3">
    <source>
        <dbReference type="EMBL" id="QDP42263.1"/>
    </source>
</evidence>
<dbReference type="KEGG" id="aqt:FN924_18195"/>
<dbReference type="InterPro" id="IPR000073">
    <property type="entry name" value="AB_hydrolase_1"/>
</dbReference>
<dbReference type="PANTHER" id="PTHR43039">
    <property type="entry name" value="ESTERASE-RELATED"/>
    <property type="match status" value="1"/>
</dbReference>
<gene>
    <name evidence="3" type="ORF">FN924_18195</name>
</gene>
<dbReference type="InterPro" id="IPR029058">
    <property type="entry name" value="AB_hydrolase_fold"/>
</dbReference>